<gene>
    <name evidence="1" type="primary">phnH</name>
    <name evidence="1" type="ORF">IQ247_15845</name>
</gene>
<keyword evidence="1" id="KW-0456">Lyase</keyword>
<evidence type="ECO:0000313" key="2">
    <source>
        <dbReference type="Proteomes" id="UP000620559"/>
    </source>
</evidence>
<dbReference type="EMBL" id="JADEWL010000051">
    <property type="protein sequence ID" value="MBE9214120.1"/>
    <property type="molecule type" value="Genomic_DNA"/>
</dbReference>
<dbReference type="Proteomes" id="UP000620559">
    <property type="component" value="Unassembled WGS sequence"/>
</dbReference>
<dbReference type="Pfam" id="PF05845">
    <property type="entry name" value="PhnH"/>
    <property type="match status" value="1"/>
</dbReference>
<dbReference type="AlphaFoldDB" id="A0A8J7JV21"/>
<dbReference type="GO" id="GO:0019634">
    <property type="term" value="P:organic phosphonate metabolic process"/>
    <property type="evidence" value="ECO:0007669"/>
    <property type="project" value="InterPro"/>
</dbReference>
<dbReference type="InterPro" id="IPR038058">
    <property type="entry name" value="PhnH-like_sp"/>
</dbReference>
<dbReference type="SUPFAM" id="SSF159709">
    <property type="entry name" value="PhnH-like"/>
    <property type="match status" value="1"/>
</dbReference>
<evidence type="ECO:0000313" key="1">
    <source>
        <dbReference type="EMBL" id="MBE9214120.1"/>
    </source>
</evidence>
<dbReference type="GO" id="GO:0016829">
    <property type="term" value="F:lyase activity"/>
    <property type="evidence" value="ECO:0007669"/>
    <property type="project" value="UniProtKB-KW"/>
</dbReference>
<protein>
    <submittedName>
        <fullName evidence="1">Phosphonate C-P lyase system protein PhnH</fullName>
    </submittedName>
</protein>
<proteinExistence type="predicted"/>
<dbReference type="InterPro" id="IPR008772">
    <property type="entry name" value="Phosphonate_metab_PhnH"/>
</dbReference>
<reference evidence="1" key="1">
    <citation type="submission" date="2020-10" db="EMBL/GenBank/DDBJ databases">
        <authorList>
            <person name="Castelo-Branco R."/>
            <person name="Eusebio N."/>
            <person name="Adriana R."/>
            <person name="Vieira A."/>
            <person name="Brugerolle De Fraissinette N."/>
            <person name="Rezende De Castro R."/>
            <person name="Schneider M.P."/>
            <person name="Vasconcelos V."/>
            <person name="Leao P.N."/>
        </authorList>
    </citation>
    <scope>NUCLEOTIDE SEQUENCE</scope>
    <source>
        <strain evidence="1">LEGE 06105</strain>
    </source>
</reference>
<dbReference type="RefSeq" id="WP_193921596.1">
    <property type="nucleotide sequence ID" value="NZ_JADEWL010000051.1"/>
</dbReference>
<accession>A0A8J7JV21</accession>
<dbReference type="NCBIfam" id="TIGR03292">
    <property type="entry name" value="PhnH_redo"/>
    <property type="match status" value="1"/>
</dbReference>
<organism evidence="1 2">
    <name type="scientific">Plectonema cf. radiosum LEGE 06105</name>
    <dbReference type="NCBI Taxonomy" id="945769"/>
    <lineage>
        <taxon>Bacteria</taxon>
        <taxon>Bacillati</taxon>
        <taxon>Cyanobacteriota</taxon>
        <taxon>Cyanophyceae</taxon>
        <taxon>Oscillatoriophycideae</taxon>
        <taxon>Oscillatoriales</taxon>
        <taxon>Microcoleaceae</taxon>
        <taxon>Plectonema</taxon>
    </lineage>
</organism>
<comment type="caution">
    <text evidence="1">The sequence shown here is derived from an EMBL/GenBank/DDBJ whole genome shotgun (WGS) entry which is preliminary data.</text>
</comment>
<dbReference type="Gene3D" id="3.40.50.11310">
    <property type="entry name" value="Bacterial phosphonate metabolism protein PhnH"/>
    <property type="match status" value="1"/>
</dbReference>
<name>A0A8J7JV21_9CYAN</name>
<keyword evidence="2" id="KW-1185">Reference proteome</keyword>
<sequence>MRITQLPGLKNPVHDAQDTFRALLAAMAQPGKVFDLEVLKDTFLQVKAAYAATCLTLLDLETQVWLQPGFTNEFKAWLLFHTGCSFVSQPNLANFALINDVETIPELSNFNWGTAERPETSTTLLIPVENWEGGQSIKLIGPGILANQQISPKLPARFWDCWKANHQAYPQGIDVFLFTETQVMGLPRTVTFDL</sequence>
<dbReference type="PIRSF" id="PIRSF020680">
    <property type="entry name" value="PhnH"/>
    <property type="match status" value="1"/>
</dbReference>